<sequence length="201" mass="23252">MERKKAMKKIQADLKQINENPPAGVSVGIDSDNMFFWNATIFGPEDTPFEGGIFRLRIEFPFNYPLTPPRIWFYSRMFHPNVYSNGRICLDILEDEDKWEPSYDAAGILCAIQSMLGDPNPESPANGEANELYLKNRAAYEKRVKQIVQMSMSDPDEQSSVKNLNAEDEEELINARLEELDLRRLQGTPEQLREFFRNIQQ</sequence>
<evidence type="ECO:0000256" key="3">
    <source>
        <dbReference type="PROSITE-ProRule" id="PRU10133"/>
    </source>
</evidence>
<dbReference type="GO" id="GO:0005524">
    <property type="term" value="F:ATP binding"/>
    <property type="evidence" value="ECO:0007669"/>
    <property type="project" value="UniProtKB-UniRule"/>
</dbReference>
<gene>
    <name evidence="6" type="ORF">Ocin01_12985</name>
</gene>
<reference evidence="6 7" key="1">
    <citation type="journal article" date="2016" name="Genome Biol. Evol.">
        <title>Gene Family Evolution Reflects Adaptation to Soil Environmental Stressors in the Genome of the Collembolan Orchesella cincta.</title>
        <authorList>
            <person name="Faddeeva-Vakhrusheva A."/>
            <person name="Derks M.F."/>
            <person name="Anvar S.Y."/>
            <person name="Agamennone V."/>
            <person name="Suring W."/>
            <person name="Smit S."/>
            <person name="van Straalen N.M."/>
            <person name="Roelofs D."/>
        </authorList>
    </citation>
    <scope>NUCLEOTIDE SEQUENCE [LARGE SCALE GENOMIC DNA]</scope>
    <source>
        <tissue evidence="6">Mixed pool</tissue>
    </source>
</reference>
<evidence type="ECO:0000313" key="7">
    <source>
        <dbReference type="Proteomes" id="UP000094527"/>
    </source>
</evidence>
<dbReference type="SUPFAM" id="SSF54495">
    <property type="entry name" value="UBC-like"/>
    <property type="match status" value="1"/>
</dbReference>
<dbReference type="AlphaFoldDB" id="A0A1D2MLH8"/>
<dbReference type="OrthoDB" id="9984419at2759"/>
<organism evidence="6 7">
    <name type="scientific">Orchesella cincta</name>
    <name type="common">Springtail</name>
    <name type="synonym">Podura cincta</name>
    <dbReference type="NCBI Taxonomy" id="48709"/>
    <lineage>
        <taxon>Eukaryota</taxon>
        <taxon>Metazoa</taxon>
        <taxon>Ecdysozoa</taxon>
        <taxon>Arthropoda</taxon>
        <taxon>Hexapoda</taxon>
        <taxon>Collembola</taxon>
        <taxon>Entomobryomorpha</taxon>
        <taxon>Entomobryoidea</taxon>
        <taxon>Orchesellidae</taxon>
        <taxon>Orchesellinae</taxon>
        <taxon>Orchesella</taxon>
    </lineage>
</organism>
<dbReference type="SMART" id="SM00212">
    <property type="entry name" value="UBCc"/>
    <property type="match status" value="1"/>
</dbReference>
<comment type="similarity">
    <text evidence="4">Belongs to the ubiquitin-conjugating enzyme family.</text>
</comment>
<accession>A0A1D2MLH8</accession>
<keyword evidence="4" id="KW-0067">ATP-binding</keyword>
<comment type="caution">
    <text evidence="6">The sequence shown here is derived from an EMBL/GenBank/DDBJ whole genome shotgun (WGS) entry which is preliminary data.</text>
</comment>
<evidence type="ECO:0000259" key="5">
    <source>
        <dbReference type="PROSITE" id="PS50127"/>
    </source>
</evidence>
<feature type="active site" description="Glycyl thioester intermediate" evidence="3">
    <location>
        <position position="89"/>
    </location>
</feature>
<keyword evidence="4" id="KW-0547">Nucleotide-binding</keyword>
<dbReference type="PROSITE" id="PS50127">
    <property type="entry name" value="UBC_2"/>
    <property type="match status" value="1"/>
</dbReference>
<evidence type="ECO:0000256" key="1">
    <source>
        <dbReference type="ARBA" id="ARBA00022679"/>
    </source>
</evidence>
<protein>
    <submittedName>
        <fullName evidence="6">Ubiquitin-conjugating enzyme E2-17 kDa</fullName>
    </submittedName>
</protein>
<proteinExistence type="inferred from homology"/>
<dbReference type="STRING" id="48709.A0A1D2MLH8"/>
<dbReference type="InterPro" id="IPR000608">
    <property type="entry name" value="UBC"/>
</dbReference>
<dbReference type="Gene3D" id="3.10.110.10">
    <property type="entry name" value="Ubiquitin Conjugating Enzyme"/>
    <property type="match status" value="1"/>
</dbReference>
<dbReference type="InterPro" id="IPR050113">
    <property type="entry name" value="Ub_conjugating_enzyme"/>
</dbReference>
<evidence type="ECO:0000256" key="2">
    <source>
        <dbReference type="ARBA" id="ARBA00022786"/>
    </source>
</evidence>
<dbReference type="InterPro" id="IPR023313">
    <property type="entry name" value="UBQ-conjugating_AS"/>
</dbReference>
<evidence type="ECO:0000256" key="4">
    <source>
        <dbReference type="RuleBase" id="RU362109"/>
    </source>
</evidence>
<dbReference type="GO" id="GO:0016740">
    <property type="term" value="F:transferase activity"/>
    <property type="evidence" value="ECO:0007669"/>
    <property type="project" value="UniProtKB-KW"/>
</dbReference>
<dbReference type="PROSITE" id="PS00183">
    <property type="entry name" value="UBC_1"/>
    <property type="match status" value="1"/>
</dbReference>
<dbReference type="CDD" id="cd23790">
    <property type="entry name" value="UBCc_UBE2A_2B"/>
    <property type="match status" value="1"/>
</dbReference>
<name>A0A1D2MLH8_ORCCI</name>
<feature type="domain" description="UBC core" evidence="5">
    <location>
        <begin position="5"/>
        <end position="153"/>
    </location>
</feature>
<dbReference type="Pfam" id="PF00179">
    <property type="entry name" value="UQ_con"/>
    <property type="match status" value="1"/>
</dbReference>
<dbReference type="EMBL" id="LJIJ01000932">
    <property type="protein sequence ID" value="ODM93704.1"/>
    <property type="molecule type" value="Genomic_DNA"/>
</dbReference>
<dbReference type="Proteomes" id="UP000094527">
    <property type="component" value="Unassembled WGS sequence"/>
</dbReference>
<evidence type="ECO:0000313" key="6">
    <source>
        <dbReference type="EMBL" id="ODM93704.1"/>
    </source>
</evidence>
<dbReference type="InterPro" id="IPR016135">
    <property type="entry name" value="UBQ-conjugating_enzyme/RWD"/>
</dbReference>
<keyword evidence="7" id="KW-1185">Reference proteome</keyword>
<dbReference type="PANTHER" id="PTHR24067">
    <property type="entry name" value="UBIQUITIN-CONJUGATING ENZYME E2"/>
    <property type="match status" value="1"/>
</dbReference>
<keyword evidence="2 4" id="KW-0833">Ubl conjugation pathway</keyword>
<keyword evidence="1" id="KW-0808">Transferase</keyword>